<dbReference type="AlphaFoldDB" id="A0A0Q4B5Z2"/>
<organism evidence="1 2">
    <name type="scientific">Candidatus [Bacteroides] periocalifornicus</name>
    <dbReference type="NCBI Taxonomy" id="1702214"/>
    <lineage>
        <taxon>Bacteria</taxon>
        <taxon>Pseudomonadati</taxon>
        <taxon>Bacteroidota</taxon>
    </lineage>
</organism>
<evidence type="ECO:0000313" key="1">
    <source>
        <dbReference type="EMBL" id="KQM08616.1"/>
    </source>
</evidence>
<dbReference type="PATRIC" id="fig|1702214.3.peg.583"/>
<evidence type="ECO:0000313" key="2">
    <source>
        <dbReference type="Proteomes" id="UP000054172"/>
    </source>
</evidence>
<sequence>MQGGECLELRIIPDNFAKRAAQIEGLELPTSDGIVPRTMGTTPLNISIRIIPFLQIAPQGKMGFFSTGLT</sequence>
<keyword evidence="2" id="KW-1185">Reference proteome</keyword>
<dbReference type="STRING" id="1702214.AL399_06425"/>
<protein>
    <submittedName>
        <fullName evidence="1">Uncharacterized protein</fullName>
    </submittedName>
</protein>
<dbReference type="Proteomes" id="UP000054172">
    <property type="component" value="Unassembled WGS sequence"/>
</dbReference>
<gene>
    <name evidence="1" type="ORF">AL399_06425</name>
</gene>
<comment type="caution">
    <text evidence="1">The sequence shown here is derived from an EMBL/GenBank/DDBJ whole genome shotgun (WGS) entry which is preliminary data.</text>
</comment>
<accession>A0A0Q4B5Z2</accession>
<name>A0A0Q4B5Z2_9BACT</name>
<proteinExistence type="predicted"/>
<dbReference type="EMBL" id="LIIK01000029">
    <property type="protein sequence ID" value="KQM08616.1"/>
    <property type="molecule type" value="Genomic_DNA"/>
</dbReference>
<reference evidence="1" key="1">
    <citation type="submission" date="2015-08" db="EMBL/GenBank/DDBJ databases">
        <title>Candidatus Bacteriodes Periocalifornicus.</title>
        <authorList>
            <person name="McLean J.S."/>
            <person name="Kelley S."/>
        </authorList>
    </citation>
    <scope>NUCLEOTIDE SEQUENCE [LARGE SCALE GENOMIC DNA]</scope>
    <source>
        <strain evidence="1">12B</strain>
    </source>
</reference>